<name>A0ABN1V7Y1_9PSEU</name>
<dbReference type="InterPro" id="IPR014721">
    <property type="entry name" value="Ribsml_uS5_D2-typ_fold_subgr"/>
</dbReference>
<feature type="region of interest" description="Disordered" evidence="2">
    <location>
        <begin position="297"/>
        <end position="330"/>
    </location>
</feature>
<reference evidence="4 5" key="1">
    <citation type="journal article" date="2019" name="Int. J. Syst. Evol. Microbiol.">
        <title>The Global Catalogue of Microorganisms (GCM) 10K type strain sequencing project: providing services to taxonomists for standard genome sequencing and annotation.</title>
        <authorList>
            <consortium name="The Broad Institute Genomics Platform"/>
            <consortium name="The Broad Institute Genome Sequencing Center for Infectious Disease"/>
            <person name="Wu L."/>
            <person name="Ma J."/>
        </authorList>
    </citation>
    <scope>NUCLEOTIDE SEQUENCE [LARGE SCALE GENOMIC DNA]</scope>
    <source>
        <strain evidence="4 5">JCM 13022</strain>
    </source>
</reference>
<keyword evidence="1" id="KW-0808">Transferase</keyword>
<feature type="domain" description="GHMP kinase N-terminal" evidence="3">
    <location>
        <begin position="77"/>
        <end position="136"/>
    </location>
</feature>
<evidence type="ECO:0000256" key="2">
    <source>
        <dbReference type="SAM" id="MobiDB-lite"/>
    </source>
</evidence>
<evidence type="ECO:0000256" key="1">
    <source>
        <dbReference type="ARBA" id="ARBA00022777"/>
    </source>
</evidence>
<accession>A0ABN1V7Y1</accession>
<dbReference type="InterPro" id="IPR006204">
    <property type="entry name" value="GHMP_kinase_N_dom"/>
</dbReference>
<keyword evidence="5" id="KW-1185">Reference proteome</keyword>
<evidence type="ECO:0000313" key="5">
    <source>
        <dbReference type="Proteomes" id="UP001500467"/>
    </source>
</evidence>
<feature type="compositionally biased region" description="Basic residues" evidence="2">
    <location>
        <begin position="306"/>
        <end position="315"/>
    </location>
</feature>
<dbReference type="Gene3D" id="3.30.230.10">
    <property type="match status" value="1"/>
</dbReference>
<organism evidence="4 5">
    <name type="scientific">Prauserella alba</name>
    <dbReference type="NCBI Taxonomy" id="176898"/>
    <lineage>
        <taxon>Bacteria</taxon>
        <taxon>Bacillati</taxon>
        <taxon>Actinomycetota</taxon>
        <taxon>Actinomycetes</taxon>
        <taxon>Pseudonocardiales</taxon>
        <taxon>Pseudonocardiaceae</taxon>
        <taxon>Prauserella</taxon>
    </lineage>
</organism>
<dbReference type="EMBL" id="BAAALM010000005">
    <property type="protein sequence ID" value="GAA1198369.1"/>
    <property type="molecule type" value="Genomic_DNA"/>
</dbReference>
<dbReference type="RefSeq" id="WP_253856432.1">
    <property type="nucleotide sequence ID" value="NZ_BAAALM010000005.1"/>
</dbReference>
<comment type="caution">
    <text evidence="4">The sequence shown here is derived from an EMBL/GenBank/DDBJ whole genome shotgun (WGS) entry which is preliminary data.</text>
</comment>
<sequence length="330" mass="35564">MNVGHGQACSHHGELVQGVFLDTRGHRRRALVTVPVLHRRAHAEFRPDSHGLFTVTPGDRTKALDAARLTAAFCTAGAARTTPGGHLRLHGDVPVGIGMGSSTSDTIATIRAVAASFDTTLAPERIAALAVQAERACDPVMLDERPRLFAQREGRVLEELGAALPAVIILGCITGGGEPVDTLGFDRAAPPEDEVYAFEHLRSLLRNAVAESDAAQLGRVCTISARYNQRILPKEELPELERIADREGAAGVQVAHSGNVAGLVFDAAVPDIDDRLRRAARLLESSGIPVTGHFRIGTTSWERDHGRPRRRRHRASRPDPASRQPRLPAL</sequence>
<dbReference type="Proteomes" id="UP001500467">
    <property type="component" value="Unassembled WGS sequence"/>
</dbReference>
<keyword evidence="1" id="KW-0418">Kinase</keyword>
<proteinExistence type="predicted"/>
<gene>
    <name evidence="4" type="ORF">GCM10009675_12410</name>
</gene>
<evidence type="ECO:0000313" key="4">
    <source>
        <dbReference type="EMBL" id="GAA1198369.1"/>
    </source>
</evidence>
<evidence type="ECO:0000259" key="3">
    <source>
        <dbReference type="Pfam" id="PF00288"/>
    </source>
</evidence>
<protein>
    <recommendedName>
        <fullName evidence="3">GHMP kinase N-terminal domain-containing protein</fullName>
    </recommendedName>
</protein>
<dbReference type="InterPro" id="IPR020568">
    <property type="entry name" value="Ribosomal_Su5_D2-typ_SF"/>
</dbReference>
<dbReference type="Pfam" id="PF00288">
    <property type="entry name" value="GHMP_kinases_N"/>
    <property type="match status" value="1"/>
</dbReference>
<dbReference type="SUPFAM" id="SSF54211">
    <property type="entry name" value="Ribosomal protein S5 domain 2-like"/>
    <property type="match status" value="1"/>
</dbReference>